<comment type="similarity">
    <text evidence="1">Belongs to the eukaryotic ribosomal protein eL32 family.</text>
</comment>
<feature type="compositionally biased region" description="Basic residues" evidence="4">
    <location>
        <begin position="79"/>
        <end position="88"/>
    </location>
</feature>
<dbReference type="SUPFAM" id="SSF52042">
    <property type="entry name" value="Ribosomal protein L32e"/>
    <property type="match status" value="1"/>
</dbReference>
<feature type="compositionally biased region" description="Polar residues" evidence="4">
    <location>
        <begin position="16"/>
        <end position="31"/>
    </location>
</feature>
<name>A0A7T9DKH3_9ARCH</name>
<reference evidence="5" key="1">
    <citation type="submission" date="2020-11" db="EMBL/GenBank/DDBJ databases">
        <title>Connecting structure to function with the recovery of over 1000 high-quality activated sludge metagenome-assembled genomes encoding full-length rRNA genes using long-read sequencing.</title>
        <authorList>
            <person name="Singleton C.M."/>
            <person name="Petriglieri F."/>
            <person name="Kristensen J.M."/>
            <person name="Kirkegaard R.H."/>
            <person name="Michaelsen T.Y."/>
            <person name="Andersen M.H."/>
            <person name="Karst S.M."/>
            <person name="Dueholm M.S."/>
            <person name="Nielsen P.H."/>
            <person name="Albertsen M."/>
        </authorList>
    </citation>
    <scope>NUCLEOTIDE SEQUENCE</scope>
    <source>
        <strain evidence="5">Fred_18-Q3-R57-64_BAT3C.431</strain>
    </source>
</reference>
<accession>A0A7T9DKH3</accession>
<evidence type="ECO:0000256" key="3">
    <source>
        <dbReference type="ARBA" id="ARBA00023274"/>
    </source>
</evidence>
<keyword evidence="3" id="KW-0687">Ribonucleoprotein</keyword>
<dbReference type="InterPro" id="IPR036351">
    <property type="entry name" value="Ribosomal_eL32_sf"/>
</dbReference>
<dbReference type="AlphaFoldDB" id="A0A7T9DKH3"/>
<keyword evidence="2" id="KW-0689">Ribosomal protein</keyword>
<proteinExistence type="inferred from homology"/>
<dbReference type="InterPro" id="IPR001515">
    <property type="entry name" value="Ribosomal_eL32"/>
</dbReference>
<feature type="region of interest" description="Disordered" evidence="4">
    <location>
        <begin position="52"/>
        <end position="88"/>
    </location>
</feature>
<organism evidence="5">
    <name type="scientific">Candidatus Iainarchaeum sp</name>
    <dbReference type="NCBI Taxonomy" id="3101447"/>
    <lineage>
        <taxon>Archaea</taxon>
        <taxon>Candidatus Iainarchaeota</taxon>
        <taxon>Candidatus Iainarchaeia</taxon>
        <taxon>Candidatus Iainarchaeales</taxon>
        <taxon>Candidatus Iainarchaeaceae</taxon>
        <taxon>Candidatus Iainarchaeum</taxon>
    </lineage>
</organism>
<evidence type="ECO:0000256" key="4">
    <source>
        <dbReference type="SAM" id="MobiDB-lite"/>
    </source>
</evidence>
<gene>
    <name evidence="5" type="ORF">IPJ89_01865</name>
</gene>
<evidence type="ECO:0000256" key="1">
    <source>
        <dbReference type="ARBA" id="ARBA00008431"/>
    </source>
</evidence>
<dbReference type="EMBL" id="CP064981">
    <property type="protein sequence ID" value="QQR92971.1"/>
    <property type="molecule type" value="Genomic_DNA"/>
</dbReference>
<dbReference type="GO" id="GO:0006412">
    <property type="term" value="P:translation"/>
    <property type="evidence" value="ECO:0007669"/>
    <property type="project" value="InterPro"/>
</dbReference>
<dbReference type="GO" id="GO:1990904">
    <property type="term" value="C:ribonucleoprotein complex"/>
    <property type="evidence" value="ECO:0007669"/>
    <property type="project" value="UniProtKB-KW"/>
</dbReference>
<sequence>MNNEVKAATEKKNTSDENSTIMRPVSKQHTQAVDAKHVEKVVEKAMVETAKEMNSGKEAKPVAKAKKEDKKTETIATKPVKKKGKKAVWVKKNKVKKDAKVKEAQGDVTGKWKPVFWGRFGKKNLRTQRDPKYAKWRKPRGIDILRERNDGELPNSGFQTPKAFRFVHPSGYREVLVQSKSDLDKIKPMHAARFSRTMGRKKRIELIQYANSKNIPILN</sequence>
<evidence type="ECO:0000256" key="2">
    <source>
        <dbReference type="ARBA" id="ARBA00022980"/>
    </source>
</evidence>
<dbReference type="GO" id="GO:0005840">
    <property type="term" value="C:ribosome"/>
    <property type="evidence" value="ECO:0007669"/>
    <property type="project" value="UniProtKB-KW"/>
</dbReference>
<evidence type="ECO:0000313" key="5">
    <source>
        <dbReference type="EMBL" id="QQR92971.1"/>
    </source>
</evidence>
<dbReference type="SMART" id="SM01393">
    <property type="entry name" value="Ribosomal_L32e"/>
    <property type="match status" value="1"/>
</dbReference>
<protein>
    <recommendedName>
        <fullName evidence="6">50S ribosomal protein L32e</fullName>
    </recommendedName>
</protein>
<dbReference type="GO" id="GO:0003735">
    <property type="term" value="F:structural constituent of ribosome"/>
    <property type="evidence" value="ECO:0007669"/>
    <property type="project" value="InterPro"/>
</dbReference>
<dbReference type="Proteomes" id="UP000596004">
    <property type="component" value="Chromosome"/>
</dbReference>
<feature type="region of interest" description="Disordered" evidence="4">
    <location>
        <begin position="1"/>
        <end position="34"/>
    </location>
</feature>
<evidence type="ECO:0008006" key="6">
    <source>
        <dbReference type="Google" id="ProtNLM"/>
    </source>
</evidence>
<dbReference type="Pfam" id="PF01655">
    <property type="entry name" value="Ribosomal_L32e"/>
    <property type="match status" value="1"/>
</dbReference>
<feature type="compositionally biased region" description="Basic and acidic residues" evidence="4">
    <location>
        <begin position="52"/>
        <end position="73"/>
    </location>
</feature>